<keyword evidence="11 14" id="KW-0503">Monooxygenase</keyword>
<evidence type="ECO:0000256" key="13">
    <source>
        <dbReference type="PIRSR" id="PIRSR602403-1"/>
    </source>
</evidence>
<dbReference type="Proteomes" id="UP000054217">
    <property type="component" value="Unassembled WGS sequence"/>
</dbReference>
<dbReference type="STRING" id="870435.A0A0C3NV20"/>
<dbReference type="InterPro" id="IPR036396">
    <property type="entry name" value="Cyt_P450_sf"/>
</dbReference>
<protein>
    <recommendedName>
        <fullName evidence="17">Cytochrome P450</fullName>
    </recommendedName>
</protein>
<keyword evidence="16" id="KW-1185">Reference proteome</keyword>
<dbReference type="EMBL" id="KN831969">
    <property type="protein sequence ID" value="KIO04725.1"/>
    <property type="molecule type" value="Genomic_DNA"/>
</dbReference>
<evidence type="ECO:0000256" key="1">
    <source>
        <dbReference type="ARBA" id="ARBA00001971"/>
    </source>
</evidence>
<accession>A0A0C3NV20</accession>
<dbReference type="GO" id="GO:0016020">
    <property type="term" value="C:membrane"/>
    <property type="evidence" value="ECO:0007669"/>
    <property type="project" value="UniProtKB-SubCell"/>
</dbReference>
<keyword evidence="7 13" id="KW-0479">Metal-binding</keyword>
<dbReference type="Gene3D" id="1.10.630.10">
    <property type="entry name" value="Cytochrome P450"/>
    <property type="match status" value="1"/>
</dbReference>
<dbReference type="PANTHER" id="PTHR24305:SF166">
    <property type="entry name" value="CYTOCHROME P450 12A4, MITOCHONDRIAL-RELATED"/>
    <property type="match status" value="1"/>
</dbReference>
<evidence type="ECO:0000256" key="4">
    <source>
        <dbReference type="ARBA" id="ARBA00010617"/>
    </source>
</evidence>
<dbReference type="PROSITE" id="PS00086">
    <property type="entry name" value="CYTOCHROME_P450"/>
    <property type="match status" value="1"/>
</dbReference>
<dbReference type="SUPFAM" id="SSF48264">
    <property type="entry name" value="Cytochrome P450"/>
    <property type="match status" value="1"/>
</dbReference>
<sequence>MTWALLELARHPDIQTKLREELLSFGGEPSYNQFTTGLPYLDAIVQEALRLYPAGQDWIRRADEDDVIPLSEPVRTKSGEVVDSIAVERGTEVGISVFCMKRSEAIWGPDAKVFRPDRWLEAGGVTKKAQEVKGFRHLLTFGDGPRTCLGKWFAVAEIKVCVYLARCSAHPIQFYRRCLR</sequence>
<reference evidence="16" key="2">
    <citation type="submission" date="2015-01" db="EMBL/GenBank/DDBJ databases">
        <title>Evolutionary Origins and Diversification of the Mycorrhizal Mutualists.</title>
        <authorList>
            <consortium name="DOE Joint Genome Institute"/>
            <consortium name="Mycorrhizal Genomics Consortium"/>
            <person name="Kohler A."/>
            <person name="Kuo A."/>
            <person name="Nagy L.G."/>
            <person name="Floudas D."/>
            <person name="Copeland A."/>
            <person name="Barry K.W."/>
            <person name="Cichocki N."/>
            <person name="Veneault-Fourrey C."/>
            <person name="LaButti K."/>
            <person name="Lindquist E.A."/>
            <person name="Lipzen A."/>
            <person name="Lundell T."/>
            <person name="Morin E."/>
            <person name="Murat C."/>
            <person name="Riley R."/>
            <person name="Ohm R."/>
            <person name="Sun H."/>
            <person name="Tunlid A."/>
            <person name="Henrissat B."/>
            <person name="Grigoriev I.V."/>
            <person name="Hibbett D.S."/>
            <person name="Martin F."/>
        </authorList>
    </citation>
    <scope>NUCLEOTIDE SEQUENCE [LARGE SCALE GENOMIC DNA]</scope>
    <source>
        <strain evidence="16">Marx 270</strain>
    </source>
</reference>
<evidence type="ECO:0000256" key="6">
    <source>
        <dbReference type="ARBA" id="ARBA00022692"/>
    </source>
</evidence>
<evidence type="ECO:0000313" key="15">
    <source>
        <dbReference type="EMBL" id="KIO04725.1"/>
    </source>
</evidence>
<gene>
    <name evidence="15" type="ORF">M404DRAFT_1000258</name>
</gene>
<dbReference type="HOGENOM" id="CLU_001570_5_11_1"/>
<feature type="binding site" description="axial binding residue" evidence="13">
    <location>
        <position position="148"/>
    </location>
    <ligand>
        <name>heme</name>
        <dbReference type="ChEBI" id="CHEBI:30413"/>
    </ligand>
    <ligandPart>
        <name>Fe</name>
        <dbReference type="ChEBI" id="CHEBI:18248"/>
    </ligandPart>
</feature>
<evidence type="ECO:0000256" key="9">
    <source>
        <dbReference type="ARBA" id="ARBA00023002"/>
    </source>
</evidence>
<dbReference type="GO" id="GO:0004497">
    <property type="term" value="F:monooxygenase activity"/>
    <property type="evidence" value="ECO:0007669"/>
    <property type="project" value="UniProtKB-KW"/>
</dbReference>
<comment type="pathway">
    <text evidence="3">Secondary metabolite biosynthesis; terpenoid biosynthesis.</text>
</comment>
<comment type="subcellular location">
    <subcellularLocation>
        <location evidence="2">Membrane</location>
    </subcellularLocation>
</comment>
<dbReference type="InterPro" id="IPR002403">
    <property type="entry name" value="Cyt_P450_E_grp-IV"/>
</dbReference>
<evidence type="ECO:0000256" key="11">
    <source>
        <dbReference type="ARBA" id="ARBA00023033"/>
    </source>
</evidence>
<reference evidence="15 16" key="1">
    <citation type="submission" date="2014-04" db="EMBL/GenBank/DDBJ databases">
        <authorList>
            <consortium name="DOE Joint Genome Institute"/>
            <person name="Kuo A."/>
            <person name="Kohler A."/>
            <person name="Costa M.D."/>
            <person name="Nagy L.G."/>
            <person name="Floudas D."/>
            <person name="Copeland A."/>
            <person name="Barry K.W."/>
            <person name="Cichocki N."/>
            <person name="Veneault-Fourrey C."/>
            <person name="LaButti K."/>
            <person name="Lindquist E.A."/>
            <person name="Lipzen A."/>
            <person name="Lundell T."/>
            <person name="Morin E."/>
            <person name="Murat C."/>
            <person name="Sun H."/>
            <person name="Tunlid A."/>
            <person name="Henrissat B."/>
            <person name="Grigoriev I.V."/>
            <person name="Hibbett D.S."/>
            <person name="Martin F."/>
            <person name="Nordberg H.P."/>
            <person name="Cantor M.N."/>
            <person name="Hua S.X."/>
        </authorList>
    </citation>
    <scope>NUCLEOTIDE SEQUENCE [LARGE SCALE GENOMIC DNA]</scope>
    <source>
        <strain evidence="15 16">Marx 270</strain>
    </source>
</reference>
<dbReference type="GO" id="GO:0005506">
    <property type="term" value="F:iron ion binding"/>
    <property type="evidence" value="ECO:0007669"/>
    <property type="project" value="InterPro"/>
</dbReference>
<dbReference type="InterPro" id="IPR001128">
    <property type="entry name" value="Cyt_P450"/>
</dbReference>
<keyword evidence="9 14" id="KW-0560">Oxidoreductase</keyword>
<evidence type="ECO:0000256" key="12">
    <source>
        <dbReference type="ARBA" id="ARBA00023136"/>
    </source>
</evidence>
<organism evidence="15 16">
    <name type="scientific">Pisolithus tinctorius Marx 270</name>
    <dbReference type="NCBI Taxonomy" id="870435"/>
    <lineage>
        <taxon>Eukaryota</taxon>
        <taxon>Fungi</taxon>
        <taxon>Dikarya</taxon>
        <taxon>Basidiomycota</taxon>
        <taxon>Agaricomycotina</taxon>
        <taxon>Agaricomycetes</taxon>
        <taxon>Agaricomycetidae</taxon>
        <taxon>Boletales</taxon>
        <taxon>Sclerodermatineae</taxon>
        <taxon>Pisolithaceae</taxon>
        <taxon>Pisolithus</taxon>
    </lineage>
</organism>
<evidence type="ECO:0000256" key="8">
    <source>
        <dbReference type="ARBA" id="ARBA00022989"/>
    </source>
</evidence>
<dbReference type="PRINTS" id="PR00385">
    <property type="entry name" value="P450"/>
</dbReference>
<dbReference type="InterPro" id="IPR050121">
    <property type="entry name" value="Cytochrome_P450_monoxygenase"/>
</dbReference>
<keyword evidence="8" id="KW-1133">Transmembrane helix</keyword>
<name>A0A0C3NV20_PISTI</name>
<keyword evidence="10 13" id="KW-0408">Iron</keyword>
<keyword evidence="6" id="KW-0812">Transmembrane</keyword>
<evidence type="ECO:0000256" key="14">
    <source>
        <dbReference type="RuleBase" id="RU000461"/>
    </source>
</evidence>
<evidence type="ECO:0000313" key="16">
    <source>
        <dbReference type="Proteomes" id="UP000054217"/>
    </source>
</evidence>
<dbReference type="InterPro" id="IPR017972">
    <property type="entry name" value="Cyt_P450_CS"/>
</dbReference>
<evidence type="ECO:0000256" key="2">
    <source>
        <dbReference type="ARBA" id="ARBA00004370"/>
    </source>
</evidence>
<dbReference type="PRINTS" id="PR00465">
    <property type="entry name" value="EP450IV"/>
</dbReference>
<dbReference type="GO" id="GO:0020037">
    <property type="term" value="F:heme binding"/>
    <property type="evidence" value="ECO:0007669"/>
    <property type="project" value="InterPro"/>
</dbReference>
<dbReference type="GO" id="GO:0016705">
    <property type="term" value="F:oxidoreductase activity, acting on paired donors, with incorporation or reduction of molecular oxygen"/>
    <property type="evidence" value="ECO:0007669"/>
    <property type="project" value="InterPro"/>
</dbReference>
<evidence type="ECO:0008006" key="17">
    <source>
        <dbReference type="Google" id="ProtNLM"/>
    </source>
</evidence>
<evidence type="ECO:0000256" key="10">
    <source>
        <dbReference type="ARBA" id="ARBA00023004"/>
    </source>
</evidence>
<comment type="similarity">
    <text evidence="4 14">Belongs to the cytochrome P450 family.</text>
</comment>
<dbReference type="OrthoDB" id="1470350at2759"/>
<dbReference type="InParanoid" id="A0A0C3NV20"/>
<dbReference type="Pfam" id="PF00067">
    <property type="entry name" value="p450"/>
    <property type="match status" value="1"/>
</dbReference>
<evidence type="ECO:0000256" key="5">
    <source>
        <dbReference type="ARBA" id="ARBA00022617"/>
    </source>
</evidence>
<dbReference type="PANTHER" id="PTHR24305">
    <property type="entry name" value="CYTOCHROME P450"/>
    <property type="match status" value="1"/>
</dbReference>
<keyword evidence="5 13" id="KW-0349">Heme</keyword>
<comment type="cofactor">
    <cofactor evidence="1 13">
        <name>heme</name>
        <dbReference type="ChEBI" id="CHEBI:30413"/>
    </cofactor>
</comment>
<evidence type="ECO:0000256" key="3">
    <source>
        <dbReference type="ARBA" id="ARBA00004721"/>
    </source>
</evidence>
<evidence type="ECO:0000256" key="7">
    <source>
        <dbReference type="ARBA" id="ARBA00022723"/>
    </source>
</evidence>
<keyword evidence="12" id="KW-0472">Membrane</keyword>
<proteinExistence type="inferred from homology"/>
<dbReference type="AlphaFoldDB" id="A0A0C3NV20"/>